<evidence type="ECO:0000313" key="7">
    <source>
        <dbReference type="Proteomes" id="UP001516400"/>
    </source>
</evidence>
<dbReference type="PANTHER" id="PTHR14237:SF80">
    <property type="entry name" value="MOLYBDENUM COFACTOR SULFURASE"/>
    <property type="match status" value="1"/>
</dbReference>
<keyword evidence="3 4" id="KW-0501">Molybdenum cofactor biosynthesis</keyword>
<dbReference type="Pfam" id="PF03473">
    <property type="entry name" value="MOSC"/>
    <property type="match status" value="1"/>
</dbReference>
<dbReference type="SUPFAM" id="SSF53383">
    <property type="entry name" value="PLP-dependent transferases"/>
    <property type="match status" value="1"/>
</dbReference>
<dbReference type="GO" id="GO:0008265">
    <property type="term" value="F:molybdenum cofactor sulfurtransferase activity"/>
    <property type="evidence" value="ECO:0007669"/>
    <property type="project" value="UniProtKB-UniRule"/>
</dbReference>
<sequence length="813" mass="92718">MNNRSGEMEGFCLYKPVYSNEQEEMIDSEFQRIKDDYFLDHSGGTLYSERQIENILNDAKSTLLCNPHGRNVSSQQTEDAIDIVRYRILEQFHTNSEEYSVVFTSNATAALKLVAETFDYDGNKQEGTFVYLDDNHTSVLGMRSYCKKTKPLTVDEAFHTMTSSKLPNHTNVEATNSLFVYPAQSNFSGTKYPLEWVEKVQNGQLNNIPEMKSDKWFVVLDAASFVSTSDLDLSKYKPDFITISFYKIFGYPTGLGALLVKNSSQWVLKKKYYGGGTVLMAMALENQAVLRKSISERFEDGTIPYLSIISLNHGFETFKRLHLSMKDICSHTFNLARYTYRKLTSLHHSNRQPAAVLYHDTNFDCDDHQGAIVNFNLMRETGEMIGYSEVMHMANLQKIHLRTGCSCNPGACQRHLKLTSLDVKRHYQAGHICGDQNDLIDGIPTGSVRISFGYMSRKKDADAFLQMIEECFLKKPVIKKIPNNWEELETNYRNKFLTEKQEYVITRKDAVEKNPTNKKCVSKSDKSISTSGILKHLLLYPIKSCGAFAPSEGWKVSSVGLEYDRRWMIVNKSGSCVTQKHLPHMCLIMPVVDLQNNVLKLNFPDEDRISLPLHDSARKTFRQCESKICRDKVIGFDCGDAVSQWLNRCLGSQGLRLIEQVDEEKARIDKKGESLSLSFANQSQYLMVNLASVRWLREKVRETDEKYSENLESMLLRFRPNIVVDFGEPFVENELEFIDVEGLSFKTAGSCTRCQMICINQVNAQKTKEPLITLGRVFGGKVHFGVYLSNEIFDYNISSISIGSVVTVRKREI</sequence>
<dbReference type="InterPro" id="IPR000192">
    <property type="entry name" value="Aminotrans_V_dom"/>
</dbReference>
<dbReference type="EC" id="2.8.1.9" evidence="4"/>
<dbReference type="AlphaFoldDB" id="A0ABD2NNM7"/>
<evidence type="ECO:0000256" key="2">
    <source>
        <dbReference type="ARBA" id="ARBA00022898"/>
    </source>
</evidence>
<dbReference type="HAMAP" id="MF_03050">
    <property type="entry name" value="MOCOS"/>
    <property type="match status" value="1"/>
</dbReference>
<comment type="function">
    <text evidence="4">Sulfurates the molybdenum cofactor. Sulfation of molybdenum is essential for xanthine dehydrogenase (XDH) and aldehyde oxidase (ADO) enzymes in which molybdenum cofactor is liganded by 1 oxygen and 1 sulfur atom in active form.</text>
</comment>
<dbReference type="Pfam" id="PF03476">
    <property type="entry name" value="MOSC_N"/>
    <property type="match status" value="1"/>
</dbReference>
<comment type="caution">
    <text evidence="6">The sequence shown here is derived from an EMBL/GenBank/DDBJ whole genome shotgun (WGS) entry which is preliminary data.</text>
</comment>
<dbReference type="InterPro" id="IPR015421">
    <property type="entry name" value="PyrdxlP-dep_Trfase_major"/>
</dbReference>
<dbReference type="GO" id="GO:0006777">
    <property type="term" value="P:Mo-molybdopterin cofactor biosynthetic process"/>
    <property type="evidence" value="ECO:0007669"/>
    <property type="project" value="UniProtKB-UniRule"/>
</dbReference>
<dbReference type="PROSITE" id="PS51340">
    <property type="entry name" value="MOSC"/>
    <property type="match status" value="1"/>
</dbReference>
<dbReference type="GO" id="GO:0030151">
    <property type="term" value="F:molybdenum ion binding"/>
    <property type="evidence" value="ECO:0007669"/>
    <property type="project" value="UniProtKB-UniRule"/>
</dbReference>
<feature type="active site" evidence="4">
    <location>
        <position position="407"/>
    </location>
</feature>
<dbReference type="Gene3D" id="3.40.640.10">
    <property type="entry name" value="Type I PLP-dependent aspartate aminotransferase-like (Major domain)"/>
    <property type="match status" value="1"/>
</dbReference>
<evidence type="ECO:0000256" key="1">
    <source>
        <dbReference type="ARBA" id="ARBA00022679"/>
    </source>
</evidence>
<gene>
    <name evidence="4" type="primary">mal</name>
    <name evidence="6" type="ORF">HHI36_017699</name>
</gene>
<name>A0ABD2NNM7_9CUCU</name>
<feature type="modified residue" description="N6-(pyridoxal phosphate)lysine" evidence="4">
    <location>
        <position position="247"/>
    </location>
</feature>
<keyword evidence="7" id="KW-1185">Reference proteome</keyword>
<evidence type="ECO:0000313" key="6">
    <source>
        <dbReference type="EMBL" id="KAL3280199.1"/>
    </source>
</evidence>
<protein>
    <recommendedName>
        <fullName evidence="4">Molybdenum cofactor sulfurase</fullName>
        <shortName evidence="4">MCS</shortName>
        <shortName evidence="4">MOS</shortName>
        <shortName evidence="4">MoCo sulfurase</shortName>
        <ecNumber evidence="4">2.8.1.9</ecNumber>
    </recommendedName>
    <alternativeName>
        <fullName evidence="4">Molybdenum cofactor sulfurtransferase</fullName>
    </alternativeName>
    <alternativeName>
        <fullName evidence="4">Protein maroon-like</fullName>
        <shortName evidence="4">Ma-l</shortName>
    </alternativeName>
</protein>
<evidence type="ECO:0000256" key="3">
    <source>
        <dbReference type="ARBA" id="ARBA00023150"/>
    </source>
</evidence>
<dbReference type="PANTHER" id="PTHR14237">
    <property type="entry name" value="MOLYBDOPTERIN COFACTOR SULFURASE MOSC"/>
    <property type="match status" value="1"/>
</dbReference>
<accession>A0ABD2NNM7</accession>
<keyword evidence="2 4" id="KW-0663">Pyridoxal phosphate</keyword>
<dbReference type="InterPro" id="IPR005302">
    <property type="entry name" value="MoCF_Sase_C"/>
</dbReference>
<dbReference type="GO" id="GO:0030170">
    <property type="term" value="F:pyridoxal phosphate binding"/>
    <property type="evidence" value="ECO:0007669"/>
    <property type="project" value="UniProtKB-UniRule"/>
</dbReference>
<dbReference type="GO" id="GO:0016829">
    <property type="term" value="F:lyase activity"/>
    <property type="evidence" value="ECO:0007669"/>
    <property type="project" value="UniProtKB-UniRule"/>
</dbReference>
<dbReference type="InterPro" id="IPR005303">
    <property type="entry name" value="MOCOS_middle"/>
</dbReference>
<dbReference type="Proteomes" id="UP001516400">
    <property type="component" value="Unassembled WGS sequence"/>
</dbReference>
<dbReference type="EMBL" id="JABFTP020000124">
    <property type="protein sequence ID" value="KAL3280199.1"/>
    <property type="molecule type" value="Genomic_DNA"/>
</dbReference>
<evidence type="ECO:0000256" key="4">
    <source>
        <dbReference type="HAMAP-Rule" id="MF_03050"/>
    </source>
</evidence>
<keyword evidence="1 4" id="KW-0808">Transferase</keyword>
<dbReference type="Pfam" id="PF00266">
    <property type="entry name" value="Aminotran_5"/>
    <property type="match status" value="1"/>
</dbReference>
<comment type="cofactor">
    <cofactor evidence="4">
        <name>pyridoxal 5'-phosphate</name>
        <dbReference type="ChEBI" id="CHEBI:597326"/>
    </cofactor>
</comment>
<dbReference type="Gene3D" id="3.90.1150.10">
    <property type="entry name" value="Aspartate Aminotransferase, domain 1"/>
    <property type="match status" value="1"/>
</dbReference>
<dbReference type="InterPro" id="IPR015424">
    <property type="entry name" value="PyrdxlP-dep_Trfase"/>
</dbReference>
<dbReference type="SUPFAM" id="SSF141673">
    <property type="entry name" value="MOSC N-terminal domain-like"/>
    <property type="match status" value="1"/>
</dbReference>
<organism evidence="6 7">
    <name type="scientific">Cryptolaemus montrouzieri</name>
    <dbReference type="NCBI Taxonomy" id="559131"/>
    <lineage>
        <taxon>Eukaryota</taxon>
        <taxon>Metazoa</taxon>
        <taxon>Ecdysozoa</taxon>
        <taxon>Arthropoda</taxon>
        <taxon>Hexapoda</taxon>
        <taxon>Insecta</taxon>
        <taxon>Pterygota</taxon>
        <taxon>Neoptera</taxon>
        <taxon>Endopterygota</taxon>
        <taxon>Coleoptera</taxon>
        <taxon>Polyphaga</taxon>
        <taxon>Cucujiformia</taxon>
        <taxon>Coccinelloidea</taxon>
        <taxon>Coccinellidae</taxon>
        <taxon>Scymninae</taxon>
        <taxon>Scymnini</taxon>
        <taxon>Cryptolaemus</taxon>
    </lineage>
</organism>
<comment type="catalytic activity">
    <reaction evidence="4">
        <text>Mo-molybdopterin + L-cysteine + AH2 = thio-Mo-molybdopterin + L-alanine + A + H2O</text>
        <dbReference type="Rhea" id="RHEA:42636"/>
        <dbReference type="ChEBI" id="CHEBI:13193"/>
        <dbReference type="ChEBI" id="CHEBI:15377"/>
        <dbReference type="ChEBI" id="CHEBI:17499"/>
        <dbReference type="ChEBI" id="CHEBI:35235"/>
        <dbReference type="ChEBI" id="CHEBI:57972"/>
        <dbReference type="ChEBI" id="CHEBI:71302"/>
        <dbReference type="ChEBI" id="CHEBI:82685"/>
        <dbReference type="EC" id="2.8.1.9"/>
    </reaction>
</comment>
<dbReference type="InterPro" id="IPR015422">
    <property type="entry name" value="PyrdxlP-dep_Trfase_small"/>
</dbReference>
<evidence type="ECO:0000259" key="5">
    <source>
        <dbReference type="PROSITE" id="PS51340"/>
    </source>
</evidence>
<reference evidence="6 7" key="1">
    <citation type="journal article" date="2021" name="BMC Biol.">
        <title>Horizontally acquired antibacterial genes associated with adaptive radiation of ladybird beetles.</title>
        <authorList>
            <person name="Li H.S."/>
            <person name="Tang X.F."/>
            <person name="Huang Y.H."/>
            <person name="Xu Z.Y."/>
            <person name="Chen M.L."/>
            <person name="Du X.Y."/>
            <person name="Qiu B.Y."/>
            <person name="Chen P.T."/>
            <person name="Zhang W."/>
            <person name="Slipinski A."/>
            <person name="Escalona H.E."/>
            <person name="Waterhouse R.M."/>
            <person name="Zwick A."/>
            <person name="Pang H."/>
        </authorList>
    </citation>
    <scope>NUCLEOTIDE SEQUENCE [LARGE SCALE GENOMIC DNA]</scope>
    <source>
        <strain evidence="6">SYSU2018</strain>
    </source>
</reference>
<feature type="domain" description="MOSC" evidence="5">
    <location>
        <begin position="660"/>
        <end position="809"/>
    </location>
</feature>
<proteinExistence type="inferred from homology"/>
<comment type="similarity">
    <text evidence="4">Belongs to the class-V pyridoxal-phosphate-dependent aminotransferase family. MOCOS subfamily.</text>
</comment>
<dbReference type="InterPro" id="IPR028886">
    <property type="entry name" value="MoCo_sulfurase"/>
</dbReference>